<keyword evidence="1" id="KW-0520">NAD</keyword>
<evidence type="ECO:0000313" key="3">
    <source>
        <dbReference type="EMBL" id="HII84727.1"/>
    </source>
</evidence>
<evidence type="ECO:0000313" key="4">
    <source>
        <dbReference type="Proteomes" id="UP000586031"/>
    </source>
</evidence>
<organism evidence="3 4">
    <name type="scientific">Methanobacterium subterraneum</name>
    <dbReference type="NCBI Taxonomy" id="59277"/>
    <lineage>
        <taxon>Archaea</taxon>
        <taxon>Methanobacteriati</taxon>
        <taxon>Methanobacteriota</taxon>
        <taxon>Methanomada group</taxon>
        <taxon>Methanobacteria</taxon>
        <taxon>Methanobacteriales</taxon>
        <taxon>Methanobacteriaceae</taxon>
        <taxon>Methanobacterium</taxon>
    </lineage>
</organism>
<reference evidence="4" key="1">
    <citation type="journal article" date="2020" name="bioRxiv">
        <title>A rank-normalized archaeal taxonomy based on genome phylogeny resolves widespread incomplete and uneven classifications.</title>
        <authorList>
            <person name="Rinke C."/>
            <person name="Chuvochina M."/>
            <person name="Mussig A.J."/>
            <person name="Chaumeil P.-A."/>
            <person name="Waite D.W."/>
            <person name="Whitman W.B."/>
            <person name="Parks D.H."/>
            <person name="Hugenholtz P."/>
        </authorList>
    </citation>
    <scope>NUCLEOTIDE SEQUENCE [LARGE SCALE GENOMIC DNA]</scope>
</reference>
<comment type="caution">
    <text evidence="3">The sequence shown here is derived from an EMBL/GenBank/DDBJ whole genome shotgun (WGS) entry which is preliminary data.</text>
</comment>
<dbReference type="Gene3D" id="3.30.70.2690">
    <property type="entry name" value="LOR/SDH bifunctional enzyme, conserved domain"/>
    <property type="match status" value="1"/>
</dbReference>
<dbReference type="AlphaFoldDB" id="A0A7J4TL86"/>
<sequence>MYNREVKLTGHIIDSLTLPRALDLIMDMGGDFQILEFEVGKRKKDTSLARIKVSA</sequence>
<dbReference type="InterPro" id="IPR043009">
    <property type="entry name" value="LOR/SDH_bifunc_enz_cons_dom_sf"/>
</dbReference>
<accession>A0A7J4TL86</accession>
<dbReference type="Pfam" id="PF04455">
    <property type="entry name" value="Saccharop_dh_N"/>
    <property type="match status" value="1"/>
</dbReference>
<dbReference type="EMBL" id="DUHE01000217">
    <property type="protein sequence ID" value="HII84727.1"/>
    <property type="molecule type" value="Genomic_DNA"/>
</dbReference>
<feature type="non-terminal residue" evidence="3">
    <location>
        <position position="55"/>
    </location>
</feature>
<proteinExistence type="predicted"/>
<name>A0A7J4TL86_9EURY</name>
<evidence type="ECO:0000259" key="2">
    <source>
        <dbReference type="Pfam" id="PF04455"/>
    </source>
</evidence>
<dbReference type="CDD" id="cd12144">
    <property type="entry name" value="SDH_N_domain"/>
    <property type="match status" value="1"/>
</dbReference>
<dbReference type="InterPro" id="IPR007545">
    <property type="entry name" value="LOR/SDH_bifunc_enz_cons_dom"/>
</dbReference>
<dbReference type="Proteomes" id="UP000586031">
    <property type="component" value="Unassembled WGS sequence"/>
</dbReference>
<feature type="domain" description="LOR/SDH bifunctional enzyme conserved" evidence="2">
    <location>
        <begin position="4"/>
        <end position="55"/>
    </location>
</feature>
<evidence type="ECO:0000256" key="1">
    <source>
        <dbReference type="ARBA" id="ARBA00023027"/>
    </source>
</evidence>
<gene>
    <name evidence="3" type="ORF">HA271_07855</name>
</gene>
<protein>
    <submittedName>
        <fullName evidence="3">TIGR00300 family protein</fullName>
    </submittedName>
</protein>